<comment type="caution">
    <text evidence="13">The sequence shown here is derived from an EMBL/GenBank/DDBJ whole genome shotgun (WGS) entry which is preliminary data.</text>
</comment>
<feature type="coiled-coil region" evidence="11">
    <location>
        <begin position="277"/>
        <end position="304"/>
    </location>
</feature>
<dbReference type="InterPro" id="IPR015422">
    <property type="entry name" value="PyrdxlP-dep_Trfase_small"/>
</dbReference>
<keyword evidence="13" id="KW-0012">Acyltransferase</keyword>
<evidence type="ECO:0000313" key="14">
    <source>
        <dbReference type="Proteomes" id="UP000053226"/>
    </source>
</evidence>
<reference evidence="13 14" key="1">
    <citation type="submission" date="2015-07" db="EMBL/GenBank/DDBJ databases">
        <title>ATOL: Assembling a taxonomically balanced genome-scale reconstruction of the evolutionary history of the Enterobacteriaceae.</title>
        <authorList>
            <person name="Plunkett G.III."/>
            <person name="Neeno-Eckwall E.C."/>
            <person name="Glasner J.D."/>
            <person name="Perna N.T."/>
        </authorList>
    </citation>
    <scope>NUCLEOTIDE SEQUENCE [LARGE SCALE GENOMIC DNA]</scope>
    <source>
        <strain evidence="13 14">ATCC 35017</strain>
    </source>
</reference>
<keyword evidence="14" id="KW-1185">Reference proteome</keyword>
<protein>
    <recommendedName>
        <fullName evidence="9">8-amino-7-oxononanoate synthase</fullName>
        <shortName evidence="9">AONS</shortName>
        <ecNumber evidence="9">2.3.1.47</ecNumber>
    </recommendedName>
    <alternativeName>
        <fullName evidence="9">7-keto-8-amino-pelargonic acid synthase</fullName>
        <shortName evidence="9">7-KAP synthase</shortName>
        <shortName evidence="9">KAPA synthase</shortName>
    </alternativeName>
    <alternativeName>
        <fullName evidence="9">8-amino-7-ketopelargonate synthase</fullName>
    </alternativeName>
</protein>
<dbReference type="EC" id="2.3.1.47" evidence="9"/>
<evidence type="ECO:0000256" key="11">
    <source>
        <dbReference type="SAM" id="Coils"/>
    </source>
</evidence>
<comment type="function">
    <text evidence="9">Catalyzes the decarboxylative condensation of pimeloyl-[acyl-carrier protein] and L-alanine to produce 8-amino-7-oxononanoate (AON), [acyl-carrier protein], and carbon dioxide.</text>
</comment>
<dbReference type="NCBIfam" id="TIGR00858">
    <property type="entry name" value="bioF"/>
    <property type="match status" value="1"/>
</dbReference>
<dbReference type="InterPro" id="IPR015421">
    <property type="entry name" value="PyrdxlP-dep_Trfase_major"/>
</dbReference>
<comment type="subunit">
    <text evidence="4 9">Homodimer.</text>
</comment>
<dbReference type="GO" id="GO:0008710">
    <property type="term" value="F:8-amino-7-oxononanoate synthase activity"/>
    <property type="evidence" value="ECO:0007669"/>
    <property type="project" value="UniProtKB-UniRule"/>
</dbReference>
<dbReference type="UniPathway" id="UPA00078"/>
<sequence length="422" mass="46252">MMNWNRFIHEQLAKRRENAAWRQRRVIDCSTGRFIQLNGQSYLNFSGNDYLGLSQHPEVIAAWKSGADQYGVGSGGSGHVTGYTHAHHQLEQSLAEWLGYPKALLFISGFAANQAVISALMVKNDTILADKFSHASIIEASMLSNANLRRFKHNNLASLEQLLNKPTIGKTLVVTEGVFSMDGDEAPLSTIQSLTRQHAAWLMVDDAHGIGVKGYQGRGSCDANGIKPEILIVTFGKAFGMSGAAVLCDNDSADYFIQCARHLIYSTSMPPAQAIALQETVRQIQQADEQRERLNTNIQLFRQRFAELMGSNNASLSAEQMLTLGPSLTAIQPVIVGSNQRSLQLACYLAEQNIWAQAIRPPTVPSGSARLRITLSASHCLDDIEKLVEAIGNYSIGNCGIENYGIKSYGIKNYGIDNYGVK</sequence>
<dbReference type="PANTHER" id="PTHR13693:SF100">
    <property type="entry name" value="8-AMINO-7-OXONONANOATE SYNTHASE"/>
    <property type="match status" value="1"/>
</dbReference>
<dbReference type="InterPro" id="IPR015424">
    <property type="entry name" value="PyrdxlP-dep_Trfase"/>
</dbReference>
<dbReference type="SUPFAM" id="SSF53383">
    <property type="entry name" value="PLP-dependent transferases"/>
    <property type="match status" value="1"/>
</dbReference>
<evidence type="ECO:0000259" key="12">
    <source>
        <dbReference type="Pfam" id="PF00155"/>
    </source>
</evidence>
<evidence type="ECO:0000256" key="10">
    <source>
        <dbReference type="PIRSR" id="PIRSR604723-51"/>
    </source>
</evidence>
<dbReference type="EMBL" id="LGAA01000026">
    <property type="protein sequence ID" value="KPD02105.1"/>
    <property type="molecule type" value="Genomic_DNA"/>
</dbReference>
<evidence type="ECO:0000256" key="1">
    <source>
        <dbReference type="ARBA" id="ARBA00001933"/>
    </source>
</evidence>
<evidence type="ECO:0000256" key="6">
    <source>
        <dbReference type="ARBA" id="ARBA00022756"/>
    </source>
</evidence>
<keyword evidence="11" id="KW-0175">Coiled coil</keyword>
<evidence type="ECO:0000256" key="8">
    <source>
        <dbReference type="ARBA" id="ARBA00047715"/>
    </source>
</evidence>
<evidence type="ECO:0000256" key="7">
    <source>
        <dbReference type="ARBA" id="ARBA00022898"/>
    </source>
</evidence>
<organism evidence="13 14">
    <name type="scientific">Moellerella wisconsensis ATCC 35017</name>
    <dbReference type="NCBI Taxonomy" id="1354267"/>
    <lineage>
        <taxon>Bacteria</taxon>
        <taxon>Pseudomonadati</taxon>
        <taxon>Pseudomonadota</taxon>
        <taxon>Gammaproteobacteria</taxon>
        <taxon>Enterobacterales</taxon>
        <taxon>Morganellaceae</taxon>
        <taxon>Moellerella</taxon>
    </lineage>
</organism>
<dbReference type="PROSITE" id="PS00599">
    <property type="entry name" value="AA_TRANSFER_CLASS_2"/>
    <property type="match status" value="1"/>
</dbReference>
<dbReference type="InterPro" id="IPR050087">
    <property type="entry name" value="AON_synthase_class-II"/>
</dbReference>
<comment type="similarity">
    <text evidence="3 9">Belongs to the class-II pyridoxal-phosphate-dependent aminotransferase family. BioF subfamily.</text>
</comment>
<dbReference type="InterPro" id="IPR022834">
    <property type="entry name" value="AONS_Proteobacteria"/>
</dbReference>
<keyword evidence="7 9" id="KW-0663">Pyridoxal phosphate</keyword>
<keyword evidence="6 9" id="KW-0093">Biotin biosynthesis</keyword>
<feature type="binding site" evidence="9">
    <location>
        <position position="134"/>
    </location>
    <ligand>
        <name>substrate</name>
    </ligand>
</feature>
<dbReference type="Proteomes" id="UP000053226">
    <property type="component" value="Unassembled WGS sequence"/>
</dbReference>
<evidence type="ECO:0000256" key="4">
    <source>
        <dbReference type="ARBA" id="ARBA00011738"/>
    </source>
</evidence>
<dbReference type="Pfam" id="PF00155">
    <property type="entry name" value="Aminotran_1_2"/>
    <property type="match status" value="1"/>
</dbReference>
<feature type="domain" description="Aminotransferase class I/classII large" evidence="12">
    <location>
        <begin position="42"/>
        <end position="391"/>
    </location>
</feature>
<dbReference type="GO" id="GO:0030170">
    <property type="term" value="F:pyridoxal phosphate binding"/>
    <property type="evidence" value="ECO:0007669"/>
    <property type="project" value="UniProtKB-UniRule"/>
</dbReference>
<feature type="binding site" evidence="9">
    <location>
        <position position="22"/>
    </location>
    <ligand>
        <name>substrate</name>
    </ligand>
</feature>
<dbReference type="AlphaFoldDB" id="A0A0N0Z6X1"/>
<dbReference type="InterPro" id="IPR004839">
    <property type="entry name" value="Aminotransferase_I/II_large"/>
</dbReference>
<keyword evidence="5 9" id="KW-0808">Transferase</keyword>
<dbReference type="HAMAP" id="MF_01693">
    <property type="entry name" value="BioF_aminotrans_2"/>
    <property type="match status" value="1"/>
</dbReference>
<feature type="binding site" evidence="9">
    <location>
        <position position="234"/>
    </location>
    <ligand>
        <name>pyridoxal 5'-phosphate</name>
        <dbReference type="ChEBI" id="CHEBI:597326"/>
    </ligand>
</feature>
<feature type="binding site" evidence="9">
    <location>
        <position position="363"/>
    </location>
    <ligand>
        <name>substrate</name>
    </ligand>
</feature>
<dbReference type="InterPro" id="IPR004723">
    <property type="entry name" value="AONS_Archaea/Proteobacteria"/>
</dbReference>
<accession>A0A0N0Z6X1</accession>
<evidence type="ECO:0000313" key="13">
    <source>
        <dbReference type="EMBL" id="KPD02105.1"/>
    </source>
</evidence>
<evidence type="ECO:0000256" key="3">
    <source>
        <dbReference type="ARBA" id="ARBA00010008"/>
    </source>
</evidence>
<comment type="cofactor">
    <cofactor evidence="1 9 10">
        <name>pyridoxal 5'-phosphate</name>
        <dbReference type="ChEBI" id="CHEBI:597326"/>
    </cofactor>
</comment>
<dbReference type="PANTHER" id="PTHR13693">
    <property type="entry name" value="CLASS II AMINOTRANSFERASE/8-AMINO-7-OXONONANOATE SYNTHASE"/>
    <property type="match status" value="1"/>
</dbReference>
<dbReference type="Gene3D" id="3.40.640.10">
    <property type="entry name" value="Type I PLP-dependent aspartate aminotransferase-like (Major domain)"/>
    <property type="match status" value="1"/>
</dbReference>
<feature type="binding site" evidence="9">
    <location>
        <position position="180"/>
    </location>
    <ligand>
        <name>pyridoxal 5'-phosphate</name>
        <dbReference type="ChEBI" id="CHEBI:597326"/>
    </ligand>
</feature>
<feature type="binding site" evidence="9">
    <location>
        <position position="208"/>
    </location>
    <ligand>
        <name>pyridoxal 5'-phosphate</name>
        <dbReference type="ChEBI" id="CHEBI:597326"/>
    </ligand>
</feature>
<gene>
    <name evidence="9" type="primary">bioF</name>
    <name evidence="13" type="ORF">M992_2649</name>
</gene>
<name>A0A0N0Z6X1_9GAMM</name>
<comment type="catalytic activity">
    <reaction evidence="8 9">
        <text>6-carboxyhexanoyl-[ACP] + L-alanine + H(+) = (8S)-8-amino-7-oxononanoate + holo-[ACP] + CO2</text>
        <dbReference type="Rhea" id="RHEA:42288"/>
        <dbReference type="Rhea" id="RHEA-COMP:9685"/>
        <dbReference type="Rhea" id="RHEA-COMP:9955"/>
        <dbReference type="ChEBI" id="CHEBI:15378"/>
        <dbReference type="ChEBI" id="CHEBI:16526"/>
        <dbReference type="ChEBI" id="CHEBI:57972"/>
        <dbReference type="ChEBI" id="CHEBI:64479"/>
        <dbReference type="ChEBI" id="CHEBI:78846"/>
        <dbReference type="ChEBI" id="CHEBI:149468"/>
        <dbReference type="EC" id="2.3.1.47"/>
    </reaction>
</comment>
<dbReference type="InterPro" id="IPR001917">
    <property type="entry name" value="Aminotrans_II_pyridoxalP_BS"/>
</dbReference>
<comment type="pathway">
    <text evidence="2 9">Cofactor biosynthesis; biotin biosynthesis.</text>
</comment>
<proteinExistence type="inferred from homology"/>
<dbReference type="CDD" id="cd06454">
    <property type="entry name" value="KBL_like"/>
    <property type="match status" value="1"/>
</dbReference>
<evidence type="ECO:0000256" key="5">
    <source>
        <dbReference type="ARBA" id="ARBA00022679"/>
    </source>
</evidence>
<feature type="binding site" evidence="9">
    <location>
        <begin position="109"/>
        <end position="110"/>
    </location>
    <ligand>
        <name>pyridoxal 5'-phosphate</name>
        <dbReference type="ChEBI" id="CHEBI:597326"/>
    </ligand>
</feature>
<evidence type="ECO:0000256" key="2">
    <source>
        <dbReference type="ARBA" id="ARBA00004746"/>
    </source>
</evidence>
<feature type="modified residue" description="N6-(pyridoxal phosphate)lysine" evidence="9 10">
    <location>
        <position position="237"/>
    </location>
</feature>
<evidence type="ECO:0000256" key="9">
    <source>
        <dbReference type="HAMAP-Rule" id="MF_01693"/>
    </source>
</evidence>
<dbReference type="GO" id="GO:0009102">
    <property type="term" value="P:biotin biosynthetic process"/>
    <property type="evidence" value="ECO:0007669"/>
    <property type="project" value="UniProtKB-UniRule"/>
</dbReference>
<dbReference type="Gene3D" id="3.90.1150.10">
    <property type="entry name" value="Aspartate Aminotransferase, domain 1"/>
    <property type="match status" value="1"/>
</dbReference>